<comment type="similarity">
    <text evidence="1">Belongs to the glycosyl hydrolase 25 family.</text>
</comment>
<evidence type="ECO:0000256" key="3">
    <source>
        <dbReference type="ARBA" id="ARBA00023295"/>
    </source>
</evidence>
<dbReference type="Gene3D" id="3.20.20.80">
    <property type="entry name" value="Glycosidases"/>
    <property type="match status" value="1"/>
</dbReference>
<dbReference type="Proteomes" id="UP001354989">
    <property type="component" value="Chromosome"/>
</dbReference>
<dbReference type="InterPro" id="IPR017853">
    <property type="entry name" value="GH"/>
</dbReference>
<dbReference type="EMBL" id="AP025292">
    <property type="protein sequence ID" value="BDD00375.1"/>
    <property type="molecule type" value="Genomic_DNA"/>
</dbReference>
<keyword evidence="4" id="KW-0812">Transmembrane</keyword>
<keyword evidence="4" id="KW-1133">Transmembrane helix</keyword>
<evidence type="ECO:0000256" key="4">
    <source>
        <dbReference type="SAM" id="Phobius"/>
    </source>
</evidence>
<keyword evidence="6" id="KW-1185">Reference proteome</keyword>
<accession>A0ABM7VHC8</accession>
<dbReference type="SUPFAM" id="SSF51445">
    <property type="entry name" value="(Trans)glycosidases"/>
    <property type="match status" value="1"/>
</dbReference>
<organism evidence="5 6">
    <name type="scientific">Persicobacter psychrovividus</name>
    <dbReference type="NCBI Taxonomy" id="387638"/>
    <lineage>
        <taxon>Bacteria</taxon>
        <taxon>Pseudomonadati</taxon>
        <taxon>Bacteroidota</taxon>
        <taxon>Cytophagia</taxon>
        <taxon>Cytophagales</taxon>
        <taxon>Persicobacteraceae</taxon>
        <taxon>Persicobacter</taxon>
    </lineage>
</organism>
<protein>
    <submittedName>
        <fullName evidence="5">Glycosyl hydrolase</fullName>
    </submittedName>
</protein>
<keyword evidence="2 5" id="KW-0378">Hydrolase</keyword>
<keyword evidence="4" id="KW-0472">Membrane</keyword>
<evidence type="ECO:0000256" key="1">
    <source>
        <dbReference type="ARBA" id="ARBA00010646"/>
    </source>
</evidence>
<dbReference type="GO" id="GO:0016787">
    <property type="term" value="F:hydrolase activity"/>
    <property type="evidence" value="ECO:0007669"/>
    <property type="project" value="UniProtKB-KW"/>
</dbReference>
<dbReference type="Pfam" id="PF01183">
    <property type="entry name" value="Glyco_hydro_25"/>
    <property type="match status" value="1"/>
</dbReference>
<dbReference type="RefSeq" id="WP_338397289.1">
    <property type="nucleotide sequence ID" value="NZ_AP025292.1"/>
</dbReference>
<sequence length="266" mass="31013">MSKTKRTIFWVLLIHIFAVGLTVVGVKLYKRKKTHHIVRTSNRDSGQTNHSGYVFGIDVSHHQSNINWHKVRTSKHDIKFVFVRASYGAFKRDRKFKRNWQALQKEKYLKGAYHYFKPNQSGASQWHFFDHIVELKKGDFPPVLDIEDAPSNPSAKNIRRWKKDLKTWADLAEKKYGKKPIIYSGRKFYETHLKTLFPSGQYPLWVAQYPSKRAAISYSTKSRIRHLGWKFHQFSDRIGVKGIPVGTFADGNDFNGTMQDLKALTL</sequence>
<evidence type="ECO:0000313" key="6">
    <source>
        <dbReference type="Proteomes" id="UP001354989"/>
    </source>
</evidence>
<feature type="transmembrane region" description="Helical" evidence="4">
    <location>
        <begin position="7"/>
        <end position="29"/>
    </location>
</feature>
<proteinExistence type="inferred from homology"/>
<reference evidence="5 6" key="1">
    <citation type="submission" date="2021-12" db="EMBL/GenBank/DDBJ databases">
        <title>Genome sequencing of bacteria with rrn-lacking chromosome and rrn-plasmid.</title>
        <authorList>
            <person name="Anda M."/>
            <person name="Iwasaki W."/>
        </authorList>
    </citation>
    <scope>NUCLEOTIDE SEQUENCE [LARGE SCALE GENOMIC DNA]</scope>
    <source>
        <strain evidence="5 6">NBRC 101262</strain>
    </source>
</reference>
<dbReference type="PROSITE" id="PS51904">
    <property type="entry name" value="GLYCOSYL_HYDROL_F25_2"/>
    <property type="match status" value="1"/>
</dbReference>
<dbReference type="PANTHER" id="PTHR34135">
    <property type="entry name" value="LYSOZYME"/>
    <property type="match status" value="1"/>
</dbReference>
<gene>
    <name evidence="5" type="primary">yegX</name>
    <name evidence="5" type="ORF">PEPS_26550</name>
</gene>
<dbReference type="InterPro" id="IPR002053">
    <property type="entry name" value="Glyco_hydro_25"/>
</dbReference>
<dbReference type="InterPro" id="IPR018077">
    <property type="entry name" value="Glyco_hydro_fam25_subgr"/>
</dbReference>
<evidence type="ECO:0000313" key="5">
    <source>
        <dbReference type="EMBL" id="BDD00375.1"/>
    </source>
</evidence>
<keyword evidence="3" id="KW-0326">Glycosidase</keyword>
<evidence type="ECO:0000256" key="2">
    <source>
        <dbReference type="ARBA" id="ARBA00022801"/>
    </source>
</evidence>
<dbReference type="SMART" id="SM00641">
    <property type="entry name" value="Glyco_25"/>
    <property type="match status" value="1"/>
</dbReference>
<name>A0ABM7VHC8_9BACT</name>
<dbReference type="PANTHER" id="PTHR34135:SF2">
    <property type="entry name" value="LYSOZYME"/>
    <property type="match status" value="1"/>
</dbReference>